<dbReference type="SUPFAM" id="SSF81606">
    <property type="entry name" value="PP2C-like"/>
    <property type="match status" value="1"/>
</dbReference>
<dbReference type="InterPro" id="IPR001932">
    <property type="entry name" value="PPM-type_phosphatase-like_dom"/>
</dbReference>
<proteinExistence type="predicted"/>
<accession>A0A7J6LY69</accession>
<dbReference type="OrthoDB" id="10264738at2759"/>
<protein>
    <recommendedName>
        <fullName evidence="1">PPM-type phosphatase domain-containing protein</fullName>
    </recommendedName>
</protein>
<evidence type="ECO:0000313" key="3">
    <source>
        <dbReference type="Proteomes" id="UP000591131"/>
    </source>
</evidence>
<evidence type="ECO:0000313" key="2">
    <source>
        <dbReference type="EMBL" id="KAF4664242.1"/>
    </source>
</evidence>
<organism evidence="2 3">
    <name type="scientific">Perkinsus chesapeaki</name>
    <name type="common">Clam parasite</name>
    <name type="synonym">Perkinsus andrewsi</name>
    <dbReference type="NCBI Taxonomy" id="330153"/>
    <lineage>
        <taxon>Eukaryota</taxon>
        <taxon>Sar</taxon>
        <taxon>Alveolata</taxon>
        <taxon>Perkinsozoa</taxon>
        <taxon>Perkinsea</taxon>
        <taxon>Perkinsida</taxon>
        <taxon>Perkinsidae</taxon>
        <taxon>Perkinsus</taxon>
    </lineage>
</organism>
<gene>
    <name evidence="2" type="ORF">FOL47_005229</name>
</gene>
<dbReference type="Proteomes" id="UP000591131">
    <property type="component" value="Unassembled WGS sequence"/>
</dbReference>
<dbReference type="Gene3D" id="3.60.40.10">
    <property type="entry name" value="PPM-type phosphatase domain"/>
    <property type="match status" value="1"/>
</dbReference>
<dbReference type="InterPro" id="IPR036457">
    <property type="entry name" value="PPM-type-like_dom_sf"/>
</dbReference>
<dbReference type="EMBL" id="JAAPAO010000292">
    <property type="protein sequence ID" value="KAF4664242.1"/>
    <property type="molecule type" value="Genomic_DNA"/>
</dbReference>
<dbReference type="Pfam" id="PF00481">
    <property type="entry name" value="PP2C"/>
    <property type="match status" value="1"/>
</dbReference>
<dbReference type="AlphaFoldDB" id="A0A7J6LY69"/>
<dbReference type="PROSITE" id="PS51746">
    <property type="entry name" value="PPM_2"/>
    <property type="match status" value="1"/>
</dbReference>
<evidence type="ECO:0000259" key="1">
    <source>
        <dbReference type="PROSITE" id="PS51746"/>
    </source>
</evidence>
<reference evidence="2 3" key="1">
    <citation type="submission" date="2020-04" db="EMBL/GenBank/DDBJ databases">
        <title>Perkinsus chesapeaki whole genome sequence.</title>
        <authorList>
            <person name="Bogema D.R."/>
        </authorList>
    </citation>
    <scope>NUCLEOTIDE SEQUENCE [LARGE SCALE GENOMIC DNA]</scope>
    <source>
        <strain evidence="2">ATCC PRA-425</strain>
    </source>
</reference>
<feature type="domain" description="PPM-type phosphatase" evidence="1">
    <location>
        <begin position="23"/>
        <end position="131"/>
    </location>
</feature>
<keyword evidence="3" id="KW-1185">Reference proteome</keyword>
<sequence>MGGLLSHPVTAVHMQRRANDKFACGVATLQGWRVSHEDAHCIDLEWGSTQKEGFFAVLDGHTGDDAAEFGSKELPKQLAESAGDPDDRSVQGIQAGFLATDEALRQTNSGAGAVVVASIVSLKGLNGDLQE</sequence>
<name>A0A7J6LY69_PERCH</name>
<comment type="caution">
    <text evidence="2">The sequence shown here is derived from an EMBL/GenBank/DDBJ whole genome shotgun (WGS) entry which is preliminary data.</text>
</comment>